<dbReference type="PANTHER" id="PTHR37486">
    <property type="entry name" value="STRINGENT STARVATION PROTEIN B"/>
    <property type="match status" value="1"/>
</dbReference>
<dbReference type="EMBL" id="AP027272">
    <property type="protein sequence ID" value="BDX05220.1"/>
    <property type="molecule type" value="Genomic_DNA"/>
</dbReference>
<proteinExistence type="predicted"/>
<dbReference type="KEGG" id="pmaw:MACH26_07410"/>
<evidence type="ECO:0000256" key="1">
    <source>
        <dbReference type="SAM" id="MobiDB-lite"/>
    </source>
</evidence>
<dbReference type="PANTHER" id="PTHR37486:SF1">
    <property type="entry name" value="STRINGENT STARVATION PROTEIN B"/>
    <property type="match status" value="1"/>
</dbReference>
<dbReference type="PIRSF" id="PIRSF005276">
    <property type="entry name" value="SspB"/>
    <property type="match status" value="1"/>
</dbReference>
<gene>
    <name evidence="2" type="primary">sspB</name>
    <name evidence="2" type="ORF">MACH26_07410</name>
</gene>
<dbReference type="GO" id="GO:0005840">
    <property type="term" value="C:ribosome"/>
    <property type="evidence" value="ECO:0007669"/>
    <property type="project" value="TreeGrafter"/>
</dbReference>
<dbReference type="Pfam" id="PF04386">
    <property type="entry name" value="SspB"/>
    <property type="match status" value="1"/>
</dbReference>
<keyword evidence="3" id="KW-1185">Reference proteome</keyword>
<dbReference type="SUPFAM" id="SSF101738">
    <property type="entry name" value="SspB-like"/>
    <property type="match status" value="1"/>
</dbReference>
<dbReference type="GO" id="GO:0045732">
    <property type="term" value="P:positive regulation of protein catabolic process"/>
    <property type="evidence" value="ECO:0007669"/>
    <property type="project" value="TreeGrafter"/>
</dbReference>
<dbReference type="AlphaFoldDB" id="A0AA48I3G5"/>
<accession>A0AA48I3G5</accession>
<protein>
    <submittedName>
        <fullName evidence="2">Stringent starvation protein B</fullName>
    </submittedName>
</protein>
<dbReference type="NCBIfam" id="NF008763">
    <property type="entry name" value="PRK11798.1-2"/>
    <property type="match status" value="1"/>
</dbReference>
<dbReference type="InterPro" id="IPR007481">
    <property type="entry name" value="SspB"/>
</dbReference>
<sequence>MNMTSNRPYLIRAYYDWIVDNNLTPHLVVDANFSGVVVPNEYVKDGQIVLNVSPSACGNLQIGDVDIEFDARFSGVPRHLIVPAGAVLAIYARENGAGTMFPREEKHSQGPKVEDDLDTLKAEIREISDDDHDGDDEPPKPPRGRPTLKVVK</sequence>
<dbReference type="Proteomes" id="UP001333710">
    <property type="component" value="Chromosome"/>
</dbReference>
<evidence type="ECO:0000313" key="3">
    <source>
        <dbReference type="Proteomes" id="UP001333710"/>
    </source>
</evidence>
<evidence type="ECO:0000313" key="2">
    <source>
        <dbReference type="EMBL" id="BDX05220.1"/>
    </source>
</evidence>
<name>A0AA48I3G5_9ALTE</name>
<dbReference type="Gene3D" id="2.30.30.220">
    <property type="entry name" value="SspB-like"/>
    <property type="match status" value="1"/>
</dbReference>
<feature type="region of interest" description="Disordered" evidence="1">
    <location>
        <begin position="100"/>
        <end position="152"/>
    </location>
</feature>
<organism evidence="2 3">
    <name type="scientific">Planctobacterium marinum</name>
    <dbReference type="NCBI Taxonomy" id="1631968"/>
    <lineage>
        <taxon>Bacteria</taxon>
        <taxon>Pseudomonadati</taxon>
        <taxon>Pseudomonadota</taxon>
        <taxon>Gammaproteobacteria</taxon>
        <taxon>Alteromonadales</taxon>
        <taxon>Alteromonadaceae</taxon>
        <taxon>Planctobacterium</taxon>
    </lineage>
</organism>
<reference evidence="2" key="1">
    <citation type="submission" date="2023-01" db="EMBL/GenBank/DDBJ databases">
        <title>Complete genome sequence of Planctobacterium marinum strain Dej080120_11.</title>
        <authorList>
            <person name="Ueki S."/>
            <person name="Maruyama F."/>
        </authorList>
    </citation>
    <scope>NUCLEOTIDE SEQUENCE</scope>
    <source>
        <strain evidence="2">Dej080120_11</strain>
    </source>
</reference>
<dbReference type="GO" id="GO:0005829">
    <property type="term" value="C:cytosol"/>
    <property type="evidence" value="ECO:0007669"/>
    <property type="project" value="TreeGrafter"/>
</dbReference>
<dbReference type="InterPro" id="IPR036760">
    <property type="entry name" value="SspB-like_sf"/>
</dbReference>
<feature type="compositionally biased region" description="Basic and acidic residues" evidence="1">
    <location>
        <begin position="102"/>
        <end position="127"/>
    </location>
</feature>
<dbReference type="NCBIfam" id="NF008769">
    <property type="entry name" value="PRK11798.2-5"/>
    <property type="match status" value="1"/>
</dbReference>